<evidence type="ECO:0000256" key="5">
    <source>
        <dbReference type="ARBA" id="ARBA00039091"/>
    </source>
</evidence>
<feature type="domain" description="Choline/carnitine acyltransferase" evidence="10">
    <location>
        <begin position="112"/>
        <end position="734"/>
    </location>
</feature>
<feature type="compositionally biased region" description="Polar residues" evidence="9">
    <location>
        <begin position="388"/>
        <end position="401"/>
    </location>
</feature>
<keyword evidence="2 8" id="KW-0808">Transferase</keyword>
<evidence type="ECO:0000256" key="4">
    <source>
        <dbReference type="ARBA" id="ARBA00023315"/>
    </source>
</evidence>
<dbReference type="GO" id="GO:0008292">
    <property type="term" value="P:acetylcholine biosynthetic process"/>
    <property type="evidence" value="ECO:0007669"/>
    <property type="project" value="TreeGrafter"/>
</dbReference>
<dbReference type="Gene3D" id="3.30.559.70">
    <property type="entry name" value="Choline/Carnitine o-acyltransferase, domain 2"/>
    <property type="match status" value="1"/>
</dbReference>
<reference evidence="11 12" key="1">
    <citation type="submission" date="2024-05" db="EMBL/GenBank/DDBJ databases">
        <authorList>
            <person name="Wallberg A."/>
        </authorList>
    </citation>
    <scope>NUCLEOTIDE SEQUENCE [LARGE SCALE GENOMIC DNA]</scope>
</reference>
<comment type="caution">
    <text evidence="11">The sequence shown here is derived from an EMBL/GenBank/DDBJ whole genome shotgun (WGS) entry which is preliminary data.</text>
</comment>
<dbReference type="InterPro" id="IPR042231">
    <property type="entry name" value="Cho/carn_acyl_trans_2"/>
</dbReference>
<dbReference type="InterPro" id="IPR039551">
    <property type="entry name" value="Cho/carn_acyl_trans"/>
</dbReference>
<feature type="region of interest" description="Disordered" evidence="9">
    <location>
        <begin position="69"/>
        <end position="102"/>
    </location>
</feature>
<dbReference type="Gene3D" id="3.30.559.10">
    <property type="entry name" value="Chloramphenicol acetyltransferase-like domain"/>
    <property type="match status" value="1"/>
</dbReference>
<dbReference type="Proteomes" id="UP001497623">
    <property type="component" value="Unassembled WGS sequence"/>
</dbReference>
<dbReference type="AlphaFoldDB" id="A0AAV2S6Y8"/>
<keyword evidence="4 8" id="KW-0012">Acyltransferase</keyword>
<dbReference type="GO" id="GO:0043005">
    <property type="term" value="C:neuron projection"/>
    <property type="evidence" value="ECO:0007669"/>
    <property type="project" value="TreeGrafter"/>
</dbReference>
<evidence type="ECO:0000256" key="6">
    <source>
        <dbReference type="ARBA" id="ARBA00040495"/>
    </source>
</evidence>
<dbReference type="EMBL" id="CAXKWB010046298">
    <property type="protein sequence ID" value="CAL4163589.1"/>
    <property type="molecule type" value="Genomic_DNA"/>
</dbReference>
<gene>
    <name evidence="11" type="ORF">MNOR_LOCUS33012</name>
</gene>
<evidence type="ECO:0000256" key="1">
    <source>
        <dbReference type="ARBA" id="ARBA00005232"/>
    </source>
</evidence>
<dbReference type="InterPro" id="IPR000542">
    <property type="entry name" value="Carn_acyl_trans"/>
</dbReference>
<feature type="non-terminal residue" evidence="11">
    <location>
        <position position="745"/>
    </location>
</feature>
<dbReference type="GO" id="GO:0005737">
    <property type="term" value="C:cytoplasm"/>
    <property type="evidence" value="ECO:0007669"/>
    <property type="project" value="TreeGrafter"/>
</dbReference>
<keyword evidence="12" id="KW-1185">Reference proteome</keyword>
<feature type="region of interest" description="Disordered" evidence="9">
    <location>
        <begin position="388"/>
        <end position="422"/>
    </location>
</feature>
<feature type="compositionally biased region" description="Polar residues" evidence="9">
    <location>
        <begin position="69"/>
        <end position="78"/>
    </location>
</feature>
<dbReference type="GO" id="GO:0045202">
    <property type="term" value="C:synapse"/>
    <property type="evidence" value="ECO:0007669"/>
    <property type="project" value="GOC"/>
</dbReference>
<dbReference type="SUPFAM" id="SSF52777">
    <property type="entry name" value="CoA-dependent acyltransferases"/>
    <property type="match status" value="2"/>
</dbReference>
<evidence type="ECO:0000259" key="10">
    <source>
        <dbReference type="Pfam" id="PF00755"/>
    </source>
</evidence>
<evidence type="ECO:0000256" key="8">
    <source>
        <dbReference type="RuleBase" id="RU003801"/>
    </source>
</evidence>
<evidence type="ECO:0000256" key="3">
    <source>
        <dbReference type="ARBA" id="ARBA00022979"/>
    </source>
</evidence>
<dbReference type="GO" id="GO:0007274">
    <property type="term" value="P:neuromuscular synaptic transmission"/>
    <property type="evidence" value="ECO:0007669"/>
    <property type="project" value="TreeGrafter"/>
</dbReference>
<comment type="similarity">
    <text evidence="1 8">Belongs to the carnitine/choline acetyltransferase family.</text>
</comment>
<dbReference type="EC" id="2.3.1.6" evidence="5"/>
<evidence type="ECO:0000256" key="7">
    <source>
        <dbReference type="PIRSR" id="PIRSR600542-1"/>
    </source>
</evidence>
<evidence type="ECO:0000313" key="12">
    <source>
        <dbReference type="Proteomes" id="UP001497623"/>
    </source>
</evidence>
<feature type="compositionally biased region" description="Polar residues" evidence="9">
    <location>
        <begin position="88"/>
        <end position="102"/>
    </location>
</feature>
<dbReference type="GO" id="GO:0004102">
    <property type="term" value="F:choline O-acetyltransferase activity"/>
    <property type="evidence" value="ECO:0007669"/>
    <property type="project" value="UniProtKB-EC"/>
</dbReference>
<sequence length="745" mass="84226">MDTRDVARTLTCWRGILYSSTVLTASKRSISKMTSSPPNSPGRFGNMGAMGHRFITRWASWSNTSPGSPILSETVSLSPQPPRAFQARSRTTSKASNTSEITPNQYPLVPKLPVPPLGNTLNWYLTHLQTLLPPEKYEEAKKLVQHFGKPNGDGEKLQEELIKRHESMENWAYQWWLEEMYLKVPLCLPINSNPGMVFPHQKFTSTYDMANFAAKMCDAALEMMENIDKDEIDVDRCGGKEWKQPMCMAQYKRVFNCYRCPGMPKDKHMMCQHRDKAHIVVFYKCHMFKVDVVVNGQKNSLEQITWQLGEVLREVETWDGPDAPQVGILTSENRRTWAQARLILQAEPINKKNMEVLETCVMIICFDEALPDKFNLTTPLTNKRASLAKRSSSLQMQNQEPPSRDEVNAGHQMIHGGGSSNNTANRWFDKTIQLVFSRDGWCGLCYEHSPAEGIVVIQLVEQVLQASTISELDKNIVLEVDLDEGENGSVHSGSDSSVNQKGPPPVKLEWKVTPVLNRRIAEAADTIDRLVDDLDFRILRFTGFGRNYIKNSKCSPDAFIQMALQLAFFRTHGVLPSTYESASTRRFRLGRVDCIRSNTPLVLAWVETMVINAPVQARYAKFKEALALQTEIMGNNIQGRGIDIHLLGLKEASQEILMETPEFFTDSSFEIANHFRLSTSQVPTYTDSWMGYGPVVPDGYGASYNPHPDYIVFCLSAFNSCPDTSTLEFGRNVERALDELKAMFE</sequence>
<proteinExistence type="inferred from homology"/>
<evidence type="ECO:0000256" key="2">
    <source>
        <dbReference type="ARBA" id="ARBA00022679"/>
    </source>
</evidence>
<dbReference type="PROSITE" id="PS00440">
    <property type="entry name" value="ACYLTRANSF_C_2"/>
    <property type="match status" value="1"/>
</dbReference>
<organism evidence="11 12">
    <name type="scientific">Meganyctiphanes norvegica</name>
    <name type="common">Northern krill</name>
    <name type="synonym">Thysanopoda norvegica</name>
    <dbReference type="NCBI Taxonomy" id="48144"/>
    <lineage>
        <taxon>Eukaryota</taxon>
        <taxon>Metazoa</taxon>
        <taxon>Ecdysozoa</taxon>
        <taxon>Arthropoda</taxon>
        <taxon>Crustacea</taxon>
        <taxon>Multicrustacea</taxon>
        <taxon>Malacostraca</taxon>
        <taxon>Eumalacostraca</taxon>
        <taxon>Eucarida</taxon>
        <taxon>Euphausiacea</taxon>
        <taxon>Euphausiidae</taxon>
        <taxon>Meganyctiphanes</taxon>
    </lineage>
</organism>
<dbReference type="PANTHER" id="PTHR22589:SF14">
    <property type="entry name" value="CHOLINE O-ACETYLTRANSFERASE"/>
    <property type="match status" value="1"/>
</dbReference>
<keyword evidence="3" id="KW-0530">Neurotransmitter biosynthesis</keyword>
<dbReference type="Pfam" id="PF00755">
    <property type="entry name" value="Carn_acyltransf"/>
    <property type="match status" value="1"/>
</dbReference>
<dbReference type="PANTHER" id="PTHR22589">
    <property type="entry name" value="CARNITINE O-ACYLTRANSFERASE"/>
    <property type="match status" value="1"/>
</dbReference>
<protein>
    <recommendedName>
        <fullName evidence="6">Choline O-acetyltransferase</fullName>
        <ecNumber evidence="5">2.3.1.6</ecNumber>
    </recommendedName>
</protein>
<accession>A0AAV2S6Y8</accession>
<evidence type="ECO:0000256" key="9">
    <source>
        <dbReference type="SAM" id="MobiDB-lite"/>
    </source>
</evidence>
<evidence type="ECO:0000313" key="11">
    <source>
        <dbReference type="EMBL" id="CAL4163589.1"/>
    </source>
</evidence>
<feature type="active site" description="Proton acceptor" evidence="7">
    <location>
        <position position="448"/>
    </location>
</feature>
<dbReference type="InterPro" id="IPR023213">
    <property type="entry name" value="CAT-like_dom_sf"/>
</dbReference>
<name>A0AAV2S6Y8_MEGNR</name>